<dbReference type="FunFam" id="3.40.30.10:FF:000156">
    <property type="entry name" value="Glutathione S-transferase 1"/>
    <property type="match status" value="1"/>
</dbReference>
<dbReference type="InterPro" id="IPR036282">
    <property type="entry name" value="Glutathione-S-Trfase_C_sf"/>
</dbReference>
<dbReference type="InterPro" id="IPR040079">
    <property type="entry name" value="Glutathione_S-Trfase"/>
</dbReference>
<evidence type="ECO:0000313" key="7">
    <source>
        <dbReference type="Proteomes" id="UP000218811"/>
    </source>
</evidence>
<evidence type="ECO:0000256" key="3">
    <source>
        <dbReference type="ARBA" id="ARBA00022679"/>
    </source>
</evidence>
<dbReference type="InterPro" id="IPR036249">
    <property type="entry name" value="Thioredoxin-like_sf"/>
</dbReference>
<dbReference type="AlphaFoldDB" id="A0A2H3JS31"/>
<dbReference type="Proteomes" id="UP000218811">
    <property type="component" value="Unassembled WGS sequence"/>
</dbReference>
<dbReference type="STRING" id="742152.A0A2H3JS31"/>
<evidence type="ECO:0000256" key="2">
    <source>
        <dbReference type="ARBA" id="ARBA00012452"/>
    </source>
</evidence>
<dbReference type="GO" id="GO:0004602">
    <property type="term" value="F:glutathione peroxidase activity"/>
    <property type="evidence" value="ECO:0007669"/>
    <property type="project" value="UniProtKB-ARBA"/>
</dbReference>
<accession>A0A2H3JS31</accession>
<comment type="similarity">
    <text evidence="1">Belongs to the GST superfamily.</text>
</comment>
<dbReference type="OrthoDB" id="2098326at2759"/>
<dbReference type="Gene3D" id="3.40.30.10">
    <property type="entry name" value="Glutaredoxin"/>
    <property type="match status" value="1"/>
</dbReference>
<evidence type="ECO:0000256" key="1">
    <source>
        <dbReference type="ARBA" id="ARBA00007409"/>
    </source>
</evidence>
<dbReference type="OMA" id="DVQMSFP"/>
<dbReference type="SUPFAM" id="SSF47616">
    <property type="entry name" value="GST C-terminal domain-like"/>
    <property type="match status" value="1"/>
</dbReference>
<proteinExistence type="inferred from homology"/>
<dbReference type="CDD" id="cd03046">
    <property type="entry name" value="GST_N_GTT1_like"/>
    <property type="match status" value="1"/>
</dbReference>
<name>A0A2H3JS31_WOLCO</name>
<sequence length="231" mass="26205">MSDSLNNESKLVVHHLNNSRSQRILWLLEELEVPYEIKKYRRTPQLRAPEELKAVNPLGTAPVITDDGVNISESGAIVEYIIRKYGNGKARPPTSGEVHDLYYSHYAEGSLMPLVVNKYILSIIAEKSPFLVRPVINMLLSQLSSRMFEPRMRLHANALEEHLAKSSTGWLAGGDEPTSADYMMLTTLEMWNMLCPEMLGPRVQEYIKRSHDRAAFQKALEKGGEYAYAKL</sequence>
<gene>
    <name evidence="6" type="ORF">WOLCODRAFT_139350</name>
</gene>
<dbReference type="EC" id="2.5.1.18" evidence="2"/>
<dbReference type="SFLD" id="SFLDG00358">
    <property type="entry name" value="Main_(cytGST)"/>
    <property type="match status" value="1"/>
</dbReference>
<protein>
    <recommendedName>
        <fullName evidence="2">glutathione transferase</fullName>
        <ecNumber evidence="2">2.5.1.18</ecNumber>
    </recommendedName>
</protein>
<organism evidence="6 7">
    <name type="scientific">Wolfiporia cocos (strain MD-104)</name>
    <name type="common">Brown rot fungus</name>
    <dbReference type="NCBI Taxonomy" id="742152"/>
    <lineage>
        <taxon>Eukaryota</taxon>
        <taxon>Fungi</taxon>
        <taxon>Dikarya</taxon>
        <taxon>Basidiomycota</taxon>
        <taxon>Agaricomycotina</taxon>
        <taxon>Agaricomycetes</taxon>
        <taxon>Polyporales</taxon>
        <taxon>Phaeolaceae</taxon>
        <taxon>Wolfiporia</taxon>
    </lineage>
</organism>
<dbReference type="PROSITE" id="PS50404">
    <property type="entry name" value="GST_NTER"/>
    <property type="match status" value="1"/>
</dbReference>
<feature type="domain" description="GST N-terminal" evidence="5">
    <location>
        <begin position="8"/>
        <end position="89"/>
    </location>
</feature>
<dbReference type="InterPro" id="IPR004045">
    <property type="entry name" value="Glutathione_S-Trfase_N"/>
</dbReference>
<dbReference type="SUPFAM" id="SSF52833">
    <property type="entry name" value="Thioredoxin-like"/>
    <property type="match status" value="1"/>
</dbReference>
<dbReference type="SFLD" id="SFLDS00019">
    <property type="entry name" value="Glutathione_Transferase_(cytos"/>
    <property type="match status" value="1"/>
</dbReference>
<dbReference type="Pfam" id="PF02798">
    <property type="entry name" value="GST_N"/>
    <property type="match status" value="1"/>
</dbReference>
<dbReference type="PANTHER" id="PTHR44051">
    <property type="entry name" value="GLUTATHIONE S-TRANSFERASE-RELATED"/>
    <property type="match status" value="1"/>
</dbReference>
<comment type="catalytic activity">
    <reaction evidence="4">
        <text>RX + glutathione = an S-substituted glutathione + a halide anion + H(+)</text>
        <dbReference type="Rhea" id="RHEA:16437"/>
        <dbReference type="ChEBI" id="CHEBI:15378"/>
        <dbReference type="ChEBI" id="CHEBI:16042"/>
        <dbReference type="ChEBI" id="CHEBI:17792"/>
        <dbReference type="ChEBI" id="CHEBI:57925"/>
        <dbReference type="ChEBI" id="CHEBI:90779"/>
        <dbReference type="EC" id="2.5.1.18"/>
    </reaction>
</comment>
<dbReference type="EMBL" id="KB468168">
    <property type="protein sequence ID" value="PCH44960.1"/>
    <property type="molecule type" value="Genomic_DNA"/>
</dbReference>
<evidence type="ECO:0000259" key="5">
    <source>
        <dbReference type="PROSITE" id="PS50404"/>
    </source>
</evidence>
<dbReference type="PANTHER" id="PTHR44051:SF9">
    <property type="entry name" value="GLUTATHIONE S-TRANSFERASE 1"/>
    <property type="match status" value="1"/>
</dbReference>
<evidence type="ECO:0000256" key="4">
    <source>
        <dbReference type="ARBA" id="ARBA00047960"/>
    </source>
</evidence>
<dbReference type="GO" id="GO:0004364">
    <property type="term" value="F:glutathione transferase activity"/>
    <property type="evidence" value="ECO:0007669"/>
    <property type="project" value="UniProtKB-EC"/>
</dbReference>
<keyword evidence="7" id="KW-1185">Reference proteome</keyword>
<dbReference type="Gene3D" id="1.20.1050.10">
    <property type="match status" value="1"/>
</dbReference>
<dbReference type="GO" id="GO:0005737">
    <property type="term" value="C:cytoplasm"/>
    <property type="evidence" value="ECO:0007669"/>
    <property type="project" value="UniProtKB-ARBA"/>
</dbReference>
<evidence type="ECO:0000313" key="6">
    <source>
        <dbReference type="EMBL" id="PCH44960.1"/>
    </source>
</evidence>
<keyword evidence="3" id="KW-0808">Transferase</keyword>
<reference evidence="6 7" key="1">
    <citation type="journal article" date="2012" name="Science">
        <title>The Paleozoic origin of enzymatic lignin decomposition reconstructed from 31 fungal genomes.</title>
        <authorList>
            <person name="Floudas D."/>
            <person name="Binder M."/>
            <person name="Riley R."/>
            <person name="Barry K."/>
            <person name="Blanchette R.A."/>
            <person name="Henrissat B."/>
            <person name="Martinez A.T."/>
            <person name="Otillar R."/>
            <person name="Spatafora J.W."/>
            <person name="Yadav J.S."/>
            <person name="Aerts A."/>
            <person name="Benoit I."/>
            <person name="Boyd A."/>
            <person name="Carlson A."/>
            <person name="Copeland A."/>
            <person name="Coutinho P.M."/>
            <person name="de Vries R.P."/>
            <person name="Ferreira P."/>
            <person name="Findley K."/>
            <person name="Foster B."/>
            <person name="Gaskell J."/>
            <person name="Glotzer D."/>
            <person name="Gorecki P."/>
            <person name="Heitman J."/>
            <person name="Hesse C."/>
            <person name="Hori C."/>
            <person name="Igarashi K."/>
            <person name="Jurgens J.A."/>
            <person name="Kallen N."/>
            <person name="Kersten P."/>
            <person name="Kohler A."/>
            <person name="Kuees U."/>
            <person name="Kumar T.K.A."/>
            <person name="Kuo A."/>
            <person name="LaButti K."/>
            <person name="Larrondo L.F."/>
            <person name="Lindquist E."/>
            <person name="Ling A."/>
            <person name="Lombard V."/>
            <person name="Lucas S."/>
            <person name="Lundell T."/>
            <person name="Martin R."/>
            <person name="McLaughlin D.J."/>
            <person name="Morgenstern I."/>
            <person name="Morin E."/>
            <person name="Murat C."/>
            <person name="Nagy L.G."/>
            <person name="Nolan M."/>
            <person name="Ohm R.A."/>
            <person name="Patyshakuliyeva A."/>
            <person name="Rokas A."/>
            <person name="Ruiz-Duenas F.J."/>
            <person name="Sabat G."/>
            <person name="Salamov A."/>
            <person name="Samejima M."/>
            <person name="Schmutz J."/>
            <person name="Slot J.C."/>
            <person name="St John F."/>
            <person name="Stenlid J."/>
            <person name="Sun H."/>
            <person name="Sun S."/>
            <person name="Syed K."/>
            <person name="Tsang A."/>
            <person name="Wiebenga A."/>
            <person name="Young D."/>
            <person name="Pisabarro A."/>
            <person name="Eastwood D.C."/>
            <person name="Martin F."/>
            <person name="Cullen D."/>
            <person name="Grigoriev I.V."/>
            <person name="Hibbett D.S."/>
        </authorList>
    </citation>
    <scope>NUCLEOTIDE SEQUENCE [LARGE SCALE GENOMIC DNA]</scope>
    <source>
        <strain evidence="6 7">MD-104</strain>
    </source>
</reference>